<keyword evidence="2" id="KW-0472">Membrane</keyword>
<evidence type="ECO:0000256" key="2">
    <source>
        <dbReference type="SAM" id="Phobius"/>
    </source>
</evidence>
<organism evidence="3 4">
    <name type="scientific">Archangium minus</name>
    <dbReference type="NCBI Taxonomy" id="83450"/>
    <lineage>
        <taxon>Bacteria</taxon>
        <taxon>Pseudomonadati</taxon>
        <taxon>Myxococcota</taxon>
        <taxon>Myxococcia</taxon>
        <taxon>Myxococcales</taxon>
        <taxon>Cystobacterineae</taxon>
        <taxon>Archangiaceae</taxon>
        <taxon>Archangium</taxon>
    </lineage>
</organism>
<reference evidence="3 4" key="1">
    <citation type="submission" date="2019-08" db="EMBL/GenBank/DDBJ databases">
        <title>Archangium and Cystobacter genomes.</title>
        <authorList>
            <person name="Chen I.-C.K."/>
            <person name="Wielgoss S."/>
        </authorList>
    </citation>
    <scope>NUCLEOTIDE SEQUENCE [LARGE SCALE GENOMIC DNA]</scope>
    <source>
        <strain evidence="3 4">Cbm 6</strain>
    </source>
</reference>
<accession>A0ABY9X9T1</accession>
<feature type="region of interest" description="Disordered" evidence="1">
    <location>
        <begin position="34"/>
        <end position="68"/>
    </location>
</feature>
<protein>
    <submittedName>
        <fullName evidence="3">Uncharacterized protein</fullName>
    </submittedName>
</protein>
<feature type="compositionally biased region" description="Basic and acidic residues" evidence="1">
    <location>
        <begin position="34"/>
        <end position="45"/>
    </location>
</feature>
<keyword evidence="2" id="KW-1133">Transmembrane helix</keyword>
<keyword evidence="4" id="KW-1185">Reference proteome</keyword>
<gene>
    <name evidence="3" type="ORF">F0U60_54495</name>
</gene>
<keyword evidence="2" id="KW-0812">Transmembrane</keyword>
<dbReference type="EMBL" id="CP043494">
    <property type="protein sequence ID" value="WNG52126.1"/>
    <property type="molecule type" value="Genomic_DNA"/>
</dbReference>
<dbReference type="Proteomes" id="UP001611383">
    <property type="component" value="Chromosome"/>
</dbReference>
<evidence type="ECO:0000313" key="3">
    <source>
        <dbReference type="EMBL" id="WNG52126.1"/>
    </source>
</evidence>
<name>A0ABY9X9T1_9BACT</name>
<evidence type="ECO:0000313" key="4">
    <source>
        <dbReference type="Proteomes" id="UP001611383"/>
    </source>
</evidence>
<feature type="transmembrane region" description="Helical" evidence="2">
    <location>
        <begin position="6"/>
        <end position="26"/>
    </location>
</feature>
<feature type="compositionally biased region" description="Basic and acidic residues" evidence="1">
    <location>
        <begin position="53"/>
        <end position="68"/>
    </location>
</feature>
<proteinExistence type="predicted"/>
<sequence length="68" mass="7674">MEVVWVAVLGMLVFSGLFILMCPEWWSTSLGTLKEKKRPDAEERPGVQVGKPESSHRAFEDRRPASAE</sequence>
<evidence type="ECO:0000256" key="1">
    <source>
        <dbReference type="SAM" id="MobiDB-lite"/>
    </source>
</evidence>